<evidence type="ECO:0000313" key="1">
    <source>
        <dbReference type="EMBL" id="KAJ8664652.1"/>
    </source>
</evidence>
<reference evidence="1" key="1">
    <citation type="submission" date="2023-04" db="EMBL/GenBank/DDBJ databases">
        <title>A chromosome-level genome assembly of the parasitoid wasp Eretmocerus hayati.</title>
        <authorList>
            <person name="Zhong Y."/>
            <person name="Liu S."/>
            <person name="Liu Y."/>
        </authorList>
    </citation>
    <scope>NUCLEOTIDE SEQUENCE</scope>
    <source>
        <strain evidence="1">ZJU_SS_LIU_2023</strain>
    </source>
</reference>
<keyword evidence="2" id="KW-1185">Reference proteome</keyword>
<accession>A0ACC2N0M6</accession>
<evidence type="ECO:0000313" key="2">
    <source>
        <dbReference type="Proteomes" id="UP001239111"/>
    </source>
</evidence>
<dbReference type="EMBL" id="CM056744">
    <property type="protein sequence ID" value="KAJ8664652.1"/>
    <property type="molecule type" value="Genomic_DNA"/>
</dbReference>
<dbReference type="Proteomes" id="UP001239111">
    <property type="component" value="Chromosome 4"/>
</dbReference>
<proteinExistence type="predicted"/>
<name>A0ACC2N0M6_9HYME</name>
<sequence>MKLPVIILCVVFLTSVQSTIQSIGNIFRSVPNEEKIEDVSFTDENLLFDKNYDDSMFFRKLEIYDRGESEPPDLNVDCLGLGSTLSNLMNSFFKWDANGTDALKILFYSSSSNRSERVTLQHGDSFSLEKADFDITRRTIFIVHGFLAHGQEEWIANLEQALFRWGNVNVFVVDWSQGADTWNYFKAALNTKTVGDQLATFISQIADQTRQWHGEKNWGPLHLIGHSLGAHICGYAAKELDRRQAGWPVHRITGLDPAQPCFRNSNTMLRLDREDAKFVDVIHTNARVLKKLGLGLSYPIGHADFYPNGGSVQPGCLITESTFWKYLPLPTSTIRKTICSHGRSYVYFIESINAAVDKNCTFWAREWDMSYNGIEPILTSQCNESECVEMGINAEKYLGNGTFLAMTGRESPYCSKF</sequence>
<organism evidence="1 2">
    <name type="scientific">Eretmocerus hayati</name>
    <dbReference type="NCBI Taxonomy" id="131215"/>
    <lineage>
        <taxon>Eukaryota</taxon>
        <taxon>Metazoa</taxon>
        <taxon>Ecdysozoa</taxon>
        <taxon>Arthropoda</taxon>
        <taxon>Hexapoda</taxon>
        <taxon>Insecta</taxon>
        <taxon>Pterygota</taxon>
        <taxon>Neoptera</taxon>
        <taxon>Endopterygota</taxon>
        <taxon>Hymenoptera</taxon>
        <taxon>Apocrita</taxon>
        <taxon>Proctotrupomorpha</taxon>
        <taxon>Chalcidoidea</taxon>
        <taxon>Aphelinidae</taxon>
        <taxon>Aphelininae</taxon>
        <taxon>Eretmocerus</taxon>
    </lineage>
</organism>
<protein>
    <submittedName>
        <fullName evidence="1">Uncharacterized protein</fullName>
    </submittedName>
</protein>
<gene>
    <name evidence="1" type="ORF">QAD02_006314</name>
</gene>
<comment type="caution">
    <text evidence="1">The sequence shown here is derived from an EMBL/GenBank/DDBJ whole genome shotgun (WGS) entry which is preliminary data.</text>
</comment>